<evidence type="ECO:0000259" key="5">
    <source>
        <dbReference type="PROSITE" id="PS51736"/>
    </source>
</evidence>
<dbReference type="Pfam" id="PF00239">
    <property type="entry name" value="Resolvase"/>
    <property type="match status" value="1"/>
</dbReference>
<dbReference type="InterPro" id="IPR006119">
    <property type="entry name" value="Resolv_N"/>
</dbReference>
<feature type="active site" description="O-(5'-phospho-DNA)-serine intermediate" evidence="4">
    <location>
        <position position="79"/>
    </location>
</feature>
<dbReference type="PANTHER" id="PTHR36172">
    <property type="match status" value="1"/>
</dbReference>
<organism evidence="7 8">
    <name type="scientific">Moraxella canis</name>
    <dbReference type="NCBI Taxonomy" id="90239"/>
    <lineage>
        <taxon>Bacteria</taxon>
        <taxon>Pseudomonadati</taxon>
        <taxon>Pseudomonadota</taxon>
        <taxon>Gammaproteobacteria</taxon>
        <taxon>Moraxellales</taxon>
        <taxon>Moraxellaceae</taxon>
        <taxon>Moraxella</taxon>
    </lineage>
</organism>
<dbReference type="RefSeq" id="WP_162816818.1">
    <property type="nucleotide sequence ID" value="NZ_CP139961.1"/>
</dbReference>
<protein>
    <submittedName>
        <fullName evidence="7">IS607 family transposase</fullName>
    </submittedName>
</protein>
<dbReference type="Gene3D" id="1.10.287.2170">
    <property type="match status" value="1"/>
</dbReference>
<dbReference type="InterPro" id="IPR041718">
    <property type="entry name" value="IS607_transposase-like"/>
</dbReference>
<dbReference type="CDD" id="cd03769">
    <property type="entry name" value="SR_IS607_transposase_like"/>
    <property type="match status" value="1"/>
</dbReference>
<gene>
    <name evidence="7" type="ORF">U0021_04405</name>
    <name evidence="6" type="ORF">U0021_06090</name>
</gene>
<dbReference type="Gene3D" id="3.40.50.1390">
    <property type="entry name" value="Resolvase, N-terminal catalytic domain"/>
    <property type="match status" value="1"/>
</dbReference>
<dbReference type="SMART" id="SM00857">
    <property type="entry name" value="Resolvase"/>
    <property type="match status" value="1"/>
</dbReference>
<dbReference type="Pfam" id="PF12728">
    <property type="entry name" value="HTH_17"/>
    <property type="match status" value="1"/>
</dbReference>
<evidence type="ECO:0000256" key="1">
    <source>
        <dbReference type="ARBA" id="ARBA00022908"/>
    </source>
</evidence>
<dbReference type="PANTHER" id="PTHR36172:SF1">
    <property type="entry name" value="RESOLVASE-RELATED"/>
    <property type="match status" value="1"/>
</dbReference>
<dbReference type="NCBIfam" id="NF033518">
    <property type="entry name" value="transpos_IS607"/>
    <property type="match status" value="1"/>
</dbReference>
<dbReference type="InterPro" id="IPR010093">
    <property type="entry name" value="SinI_DNA-bd"/>
</dbReference>
<dbReference type="InterPro" id="IPR009061">
    <property type="entry name" value="DNA-bd_dom_put_sf"/>
</dbReference>
<evidence type="ECO:0000313" key="7">
    <source>
        <dbReference type="EMBL" id="WQE04827.1"/>
    </source>
</evidence>
<evidence type="ECO:0000256" key="3">
    <source>
        <dbReference type="ARBA" id="ARBA00023172"/>
    </source>
</evidence>
<dbReference type="InterPro" id="IPR048046">
    <property type="entry name" value="Transpos_IS607"/>
</dbReference>
<evidence type="ECO:0000313" key="8">
    <source>
        <dbReference type="Proteomes" id="UP001324384"/>
    </source>
</evidence>
<evidence type="ECO:0000313" key="6">
    <source>
        <dbReference type="EMBL" id="WQE03338.1"/>
    </source>
</evidence>
<dbReference type="InterPro" id="IPR041657">
    <property type="entry name" value="HTH_17"/>
</dbReference>
<dbReference type="PROSITE" id="PS00397">
    <property type="entry name" value="RECOMBINASES_1"/>
    <property type="match status" value="1"/>
</dbReference>
<dbReference type="SUPFAM" id="SSF53041">
    <property type="entry name" value="Resolvase-like"/>
    <property type="match status" value="1"/>
</dbReference>
<evidence type="ECO:0000256" key="4">
    <source>
        <dbReference type="PROSITE-ProRule" id="PRU10137"/>
    </source>
</evidence>
<keyword evidence="8" id="KW-1185">Reference proteome</keyword>
<accession>A0ABZ0WZY4</accession>
<dbReference type="InterPro" id="IPR051491">
    <property type="entry name" value="Recombinase/Transposase-rel"/>
</dbReference>
<keyword evidence="3" id="KW-0233">DNA recombination</keyword>
<dbReference type="InterPro" id="IPR006118">
    <property type="entry name" value="Recombinase_CS"/>
</dbReference>
<keyword evidence="2" id="KW-0238">DNA-binding</keyword>
<keyword evidence="1" id="KW-0229">DNA integration</keyword>
<proteinExistence type="predicted"/>
<dbReference type="EMBL" id="CP139961">
    <property type="protein sequence ID" value="WQE03338.1"/>
    <property type="molecule type" value="Genomic_DNA"/>
</dbReference>
<dbReference type="PROSITE" id="PS51736">
    <property type="entry name" value="RECOMBINASES_3"/>
    <property type="match status" value="1"/>
</dbReference>
<dbReference type="InterPro" id="IPR036162">
    <property type="entry name" value="Resolvase-like_N_sf"/>
</dbReference>
<sequence length="212" mass="24444">MISVNQLNKELYKPKEVCQLLGVSLRTVQNMTQDGRLDVVWSKTGRRYIPKQSLIEYLRAIGYLVDQDERMDVIYARVSTHKQKTRGDLQRQIENIQSFAISKNPKNLKTITDLGSGLNDSRPGLLSLIKLVQDDQVDRIFINDKDRLTRFGFNYLQAICEHHQTQIIIVSDEIMDKSLSEELAEDIISIIHSFSGKMYGLRKTIKDSIQDE</sequence>
<feature type="domain" description="Resolvase/invertase-type recombinase catalytic" evidence="5">
    <location>
        <begin position="71"/>
        <end position="212"/>
    </location>
</feature>
<reference evidence="7 8" key="1">
    <citation type="submission" date="2023-12" db="EMBL/GenBank/DDBJ databases">
        <title>Genome sequencing and assembly of bacterial species from a model synthetic community.</title>
        <authorList>
            <person name="Hogle S.L."/>
        </authorList>
    </citation>
    <scope>NUCLEOTIDE SEQUENCE [LARGE SCALE GENOMIC DNA]</scope>
    <source>
        <strain evidence="7 8">HAMBI_2792</strain>
    </source>
</reference>
<dbReference type="EMBL" id="CP139961">
    <property type="protein sequence ID" value="WQE04827.1"/>
    <property type="molecule type" value="Genomic_DNA"/>
</dbReference>
<name>A0ABZ0WZY4_9GAMM</name>
<dbReference type="Proteomes" id="UP001324384">
    <property type="component" value="Chromosome"/>
</dbReference>
<evidence type="ECO:0000256" key="2">
    <source>
        <dbReference type="ARBA" id="ARBA00023125"/>
    </source>
</evidence>
<dbReference type="NCBIfam" id="TIGR01764">
    <property type="entry name" value="excise"/>
    <property type="match status" value="1"/>
</dbReference>
<dbReference type="SUPFAM" id="SSF46955">
    <property type="entry name" value="Putative DNA-binding domain"/>
    <property type="match status" value="1"/>
</dbReference>